<proteinExistence type="predicted"/>
<reference evidence="1 2" key="1">
    <citation type="submission" date="2023-01" db="EMBL/GenBank/DDBJ databases">
        <authorList>
            <person name="Whitehead M."/>
        </authorList>
    </citation>
    <scope>NUCLEOTIDE SEQUENCE [LARGE SCALE GENOMIC DNA]</scope>
</reference>
<protein>
    <submittedName>
        <fullName evidence="1">Uncharacterized protein</fullName>
    </submittedName>
</protein>
<gene>
    <name evidence="1" type="ORF">MEUPH1_LOCUS19756</name>
</gene>
<comment type="caution">
    <text evidence="1">The sequence shown here is derived from an EMBL/GenBank/DDBJ whole genome shotgun (WGS) entry which is preliminary data.</text>
</comment>
<keyword evidence="2" id="KW-1185">Reference proteome</keyword>
<dbReference type="EMBL" id="CARXXK010000004">
    <property type="protein sequence ID" value="CAI6364998.1"/>
    <property type="molecule type" value="Genomic_DNA"/>
</dbReference>
<dbReference type="Proteomes" id="UP001160148">
    <property type="component" value="Unassembled WGS sequence"/>
</dbReference>
<dbReference type="AlphaFoldDB" id="A0AAV0XAL5"/>
<name>A0AAV0XAL5_9HEMI</name>
<accession>A0AAV0XAL5</accession>
<evidence type="ECO:0000313" key="1">
    <source>
        <dbReference type="EMBL" id="CAI6364998.1"/>
    </source>
</evidence>
<organism evidence="1 2">
    <name type="scientific">Macrosiphum euphorbiae</name>
    <name type="common">potato aphid</name>
    <dbReference type="NCBI Taxonomy" id="13131"/>
    <lineage>
        <taxon>Eukaryota</taxon>
        <taxon>Metazoa</taxon>
        <taxon>Ecdysozoa</taxon>
        <taxon>Arthropoda</taxon>
        <taxon>Hexapoda</taxon>
        <taxon>Insecta</taxon>
        <taxon>Pterygota</taxon>
        <taxon>Neoptera</taxon>
        <taxon>Paraneoptera</taxon>
        <taxon>Hemiptera</taxon>
        <taxon>Sternorrhyncha</taxon>
        <taxon>Aphidomorpha</taxon>
        <taxon>Aphidoidea</taxon>
        <taxon>Aphididae</taxon>
        <taxon>Macrosiphini</taxon>
        <taxon>Macrosiphum</taxon>
    </lineage>
</organism>
<evidence type="ECO:0000313" key="2">
    <source>
        <dbReference type="Proteomes" id="UP001160148"/>
    </source>
</evidence>
<sequence length="232" mass="26893">MTIRDSPITINPPAARKRINWKKFEQELSLKSPKLTTKLSNPTEIDNEVDSFTTLIKSTIEKCSYLINKPQTREPLSPDILLEIATKRNLRKDWQRTRHPAVKTMLNAQIVYVRNLLKEHRQLAWDRFTSTLNFQDQSLYKLNRRLLHKKPASTPLTTNSGQKIYDTKSKLELFADTMRDQFTANPGNELLEVSRWINELNGYSTKSSLFTTLGKCLELLKTYPPKPLDTTT</sequence>